<dbReference type="RefSeq" id="WP_046914046.1">
    <property type="nucleotide sequence ID" value="NZ_JADBGF010000001.1"/>
</dbReference>
<evidence type="ECO:0000313" key="1">
    <source>
        <dbReference type="EMBL" id="MBE1594037.1"/>
    </source>
</evidence>
<sequence>MAPRSTGTTLKSGTDFAMHGGSDFDLSIETVASAPVIGALLNDTGDGCGQTCQSACSNSTCE</sequence>
<dbReference type="InterPro" id="IPR027575">
    <property type="entry name" value="LD_lanti_pre"/>
</dbReference>
<protein>
    <submittedName>
        <fullName evidence="1">FxLD family lantipeptide</fullName>
    </submittedName>
</protein>
<proteinExistence type="predicted"/>
<dbReference type="EMBL" id="JADBGF010000001">
    <property type="protein sequence ID" value="MBE1594037.1"/>
    <property type="molecule type" value="Genomic_DNA"/>
</dbReference>
<dbReference type="Proteomes" id="UP000629287">
    <property type="component" value="Unassembled WGS sequence"/>
</dbReference>
<keyword evidence="2" id="KW-1185">Reference proteome</keyword>
<dbReference type="NCBIfam" id="TIGR04363">
    <property type="entry name" value="LD_lanti_pre"/>
    <property type="match status" value="1"/>
</dbReference>
<gene>
    <name evidence="1" type="ORF">H4687_000166</name>
</gene>
<reference evidence="1 2" key="1">
    <citation type="submission" date="2020-10" db="EMBL/GenBank/DDBJ databases">
        <title>Sequencing the genomes of 1000 actinobacteria strains.</title>
        <authorList>
            <person name="Klenk H.-P."/>
        </authorList>
    </citation>
    <scope>NUCLEOTIDE SEQUENCE [LARGE SCALE GENOMIC DNA]</scope>
    <source>
        <strain evidence="1 2">DSM 41803</strain>
    </source>
</reference>
<dbReference type="AlphaFoldDB" id="A0A8I0TNB3"/>
<comment type="caution">
    <text evidence="1">The sequence shown here is derived from an EMBL/GenBank/DDBJ whole genome shotgun (WGS) entry which is preliminary data.</text>
</comment>
<accession>A0A8I0TNB3</accession>
<organism evidence="1 2">
    <name type="scientific">Streptomyces stelliscabiei</name>
    <dbReference type="NCBI Taxonomy" id="146820"/>
    <lineage>
        <taxon>Bacteria</taxon>
        <taxon>Bacillati</taxon>
        <taxon>Actinomycetota</taxon>
        <taxon>Actinomycetes</taxon>
        <taxon>Kitasatosporales</taxon>
        <taxon>Streptomycetaceae</taxon>
        <taxon>Streptomyces</taxon>
    </lineage>
</organism>
<name>A0A8I0TNB3_9ACTN</name>
<dbReference type="GeneID" id="86824860"/>
<evidence type="ECO:0000313" key="2">
    <source>
        <dbReference type="Proteomes" id="UP000629287"/>
    </source>
</evidence>